<dbReference type="PANTHER" id="PTHR30363">
    <property type="entry name" value="HTH-TYPE TRANSCRIPTIONAL REGULATOR SRLR-RELATED"/>
    <property type="match status" value="1"/>
</dbReference>
<dbReference type="Pfam" id="PF00455">
    <property type="entry name" value="DeoRC"/>
    <property type="match status" value="1"/>
</dbReference>
<sequence>MFFSERRENEAREQDKCLYRRRCILLSNCCKLKTLVPVPLKRGIAMFSEERREQIVALLNKNKKVYVKELAERFHLSMDSIRRDLTILEERGLLRKTHGGAMLPPRFKTRSYPAGSYAREQMEPIVEYASGLLRNKEVIFLGGANVHLDMIGSIPHNLPLTVVTNSTKAAETLRTRKKITTYVTGGKLSQCGVMDDLLAQGITRLFTFDRCFFSASDLWGPGKEPPGPEKLQSIRMLAERAHKKILIATHQELPIESWQMSPADLLSDIITDEGLTKEQHHQLNQRGIHIHAVSL</sequence>
<dbReference type="InterPro" id="IPR036388">
    <property type="entry name" value="WH-like_DNA-bd_sf"/>
</dbReference>
<dbReference type="AlphaFoldDB" id="A0A1V0USX1"/>
<name>A0A1V0USX1_9BACL</name>
<dbReference type="InterPro" id="IPR014036">
    <property type="entry name" value="DeoR-like_C"/>
</dbReference>
<protein>
    <recommendedName>
        <fullName evidence="3">HTH deoR-type domain-containing protein</fullName>
    </recommendedName>
</protein>
<dbReference type="Pfam" id="PF08220">
    <property type="entry name" value="HTH_DeoR"/>
    <property type="match status" value="1"/>
</dbReference>
<dbReference type="Proteomes" id="UP000192727">
    <property type="component" value="Chromosome"/>
</dbReference>
<dbReference type="InterPro" id="IPR050313">
    <property type="entry name" value="Carb_Metab_HTH_regulators"/>
</dbReference>
<evidence type="ECO:0000256" key="1">
    <source>
        <dbReference type="ARBA" id="ARBA00023015"/>
    </source>
</evidence>
<evidence type="ECO:0000256" key="2">
    <source>
        <dbReference type="ARBA" id="ARBA00023163"/>
    </source>
</evidence>
<dbReference type="PANTHER" id="PTHR30363:SF51">
    <property type="entry name" value="HTH-TYPE TRANSCRIPTIONAL REPRESSOR GLCR"/>
    <property type="match status" value="1"/>
</dbReference>
<dbReference type="InterPro" id="IPR037171">
    <property type="entry name" value="NagB/RpiA_transferase-like"/>
</dbReference>
<dbReference type="SMART" id="SM00420">
    <property type="entry name" value="HTH_DEOR"/>
    <property type="match status" value="1"/>
</dbReference>
<keyword evidence="1" id="KW-0805">Transcription regulation</keyword>
<dbReference type="Gene3D" id="1.10.10.10">
    <property type="entry name" value="Winged helix-like DNA-binding domain superfamily/Winged helix DNA-binding domain"/>
    <property type="match status" value="1"/>
</dbReference>
<dbReference type="InterPro" id="IPR001034">
    <property type="entry name" value="DeoR_HTH"/>
</dbReference>
<dbReference type="GO" id="GO:0003700">
    <property type="term" value="F:DNA-binding transcription factor activity"/>
    <property type="evidence" value="ECO:0007669"/>
    <property type="project" value="InterPro"/>
</dbReference>
<reference evidence="4 5" key="1">
    <citation type="submission" date="2017-03" db="EMBL/GenBank/DDBJ databases">
        <title>Paenibacillus larvae genome sequencing.</title>
        <authorList>
            <person name="Dingman D.W."/>
        </authorList>
    </citation>
    <scope>NUCLEOTIDE SEQUENCE [LARGE SCALE GENOMIC DNA]</scope>
    <source>
        <strain evidence="4 5">SAG 10367</strain>
    </source>
</reference>
<gene>
    <name evidence="4" type="ORF">B7C51_11200</name>
</gene>
<accession>A0A1V0USX1</accession>
<evidence type="ECO:0000259" key="3">
    <source>
        <dbReference type="PROSITE" id="PS51000"/>
    </source>
</evidence>
<dbReference type="InterPro" id="IPR036390">
    <property type="entry name" value="WH_DNA-bd_sf"/>
</dbReference>
<keyword evidence="2" id="KW-0804">Transcription</keyword>
<organism evidence="4 5">
    <name type="scientific">Paenibacillus larvae subsp. pulvifaciens</name>
    <dbReference type="NCBI Taxonomy" id="1477"/>
    <lineage>
        <taxon>Bacteria</taxon>
        <taxon>Bacillati</taxon>
        <taxon>Bacillota</taxon>
        <taxon>Bacilli</taxon>
        <taxon>Bacillales</taxon>
        <taxon>Paenibacillaceae</taxon>
        <taxon>Paenibacillus</taxon>
    </lineage>
</organism>
<proteinExistence type="predicted"/>
<feature type="domain" description="HTH deoR-type" evidence="3">
    <location>
        <begin position="48"/>
        <end position="103"/>
    </location>
</feature>
<evidence type="ECO:0000313" key="5">
    <source>
        <dbReference type="Proteomes" id="UP000192727"/>
    </source>
</evidence>
<dbReference type="SUPFAM" id="SSF100950">
    <property type="entry name" value="NagB/RpiA/CoA transferase-like"/>
    <property type="match status" value="1"/>
</dbReference>
<dbReference type="PROSITE" id="PS51000">
    <property type="entry name" value="HTH_DEOR_2"/>
    <property type="match status" value="1"/>
</dbReference>
<dbReference type="EMBL" id="CP020557">
    <property type="protein sequence ID" value="ARF68254.1"/>
    <property type="molecule type" value="Genomic_DNA"/>
</dbReference>
<dbReference type="PRINTS" id="PR00037">
    <property type="entry name" value="HTHLACR"/>
</dbReference>
<dbReference type="SUPFAM" id="SSF46785">
    <property type="entry name" value="Winged helix' DNA-binding domain"/>
    <property type="match status" value="1"/>
</dbReference>
<dbReference type="SMART" id="SM01134">
    <property type="entry name" value="DeoRC"/>
    <property type="match status" value="1"/>
</dbReference>
<evidence type="ECO:0000313" key="4">
    <source>
        <dbReference type="EMBL" id="ARF68254.1"/>
    </source>
</evidence>